<reference evidence="2" key="1">
    <citation type="submission" date="2023-02" db="EMBL/GenBank/DDBJ databases">
        <title>Genome of toxic invasive species Heracleum sosnowskyi carries increased number of genes despite the absence of recent whole-genome duplications.</title>
        <authorList>
            <person name="Schelkunov M."/>
            <person name="Shtratnikova V."/>
            <person name="Makarenko M."/>
            <person name="Klepikova A."/>
            <person name="Omelchenko D."/>
            <person name="Novikova G."/>
            <person name="Obukhova E."/>
            <person name="Bogdanov V."/>
            <person name="Penin A."/>
            <person name="Logacheva M."/>
        </authorList>
    </citation>
    <scope>NUCLEOTIDE SEQUENCE</scope>
    <source>
        <strain evidence="2">Hsosn_3</strain>
        <tissue evidence="2">Leaf</tissue>
    </source>
</reference>
<comment type="caution">
    <text evidence="2">The sequence shown here is derived from an EMBL/GenBank/DDBJ whole genome shotgun (WGS) entry which is preliminary data.</text>
</comment>
<sequence>MEGRRRYRGDKYNQEGSKVNRKSSGGDWQQTVPSWEKKFCTSICKVPWNKIMDAKKYLHCHDNVVNWDDSGAKEAFDDAKMRYYAETHGIPCETEMPDPNKYIDEIDWDCRIDQDLLHDLVKKPVDVDTVRKRENIVIFGDSFLQDQGFSSTGWGDGVEESKEKPKISSNVDGDKPWEHKISQNNGPVESNAWTNSGYNSWGWYDNNNNTPMGGYGWGDGWGCSGPSGWGDGWNDSRGWYNYGNNNAQEYVEEDPNAIYGGAWYAENPHKGRGTANMVPGFCVPEHSGYLPSDYRHNYMPRHETSQFYGTNYQKNQSRRNADSSRNKGNFVSEQQATNKWSSSREKLTTSCAPVISQVSGRPQNRWSMDKPVS</sequence>
<gene>
    <name evidence="2" type="ORF">POM88_041693</name>
</gene>
<organism evidence="2 3">
    <name type="scientific">Heracleum sosnowskyi</name>
    <dbReference type="NCBI Taxonomy" id="360622"/>
    <lineage>
        <taxon>Eukaryota</taxon>
        <taxon>Viridiplantae</taxon>
        <taxon>Streptophyta</taxon>
        <taxon>Embryophyta</taxon>
        <taxon>Tracheophyta</taxon>
        <taxon>Spermatophyta</taxon>
        <taxon>Magnoliopsida</taxon>
        <taxon>eudicotyledons</taxon>
        <taxon>Gunneridae</taxon>
        <taxon>Pentapetalae</taxon>
        <taxon>asterids</taxon>
        <taxon>campanulids</taxon>
        <taxon>Apiales</taxon>
        <taxon>Apiaceae</taxon>
        <taxon>Apioideae</taxon>
        <taxon>apioid superclade</taxon>
        <taxon>Tordylieae</taxon>
        <taxon>Tordyliinae</taxon>
        <taxon>Heracleum</taxon>
    </lineage>
</organism>
<feature type="compositionally biased region" description="Polar residues" evidence="1">
    <location>
        <begin position="348"/>
        <end position="366"/>
    </location>
</feature>
<protein>
    <submittedName>
        <fullName evidence="2">Uncharacterized protein</fullName>
    </submittedName>
</protein>
<dbReference type="AlphaFoldDB" id="A0AAD8HHA5"/>
<name>A0AAD8HHA5_9APIA</name>
<accession>A0AAD8HHA5</accession>
<feature type="region of interest" description="Disordered" evidence="1">
    <location>
        <begin position="314"/>
        <end position="373"/>
    </location>
</feature>
<feature type="region of interest" description="Disordered" evidence="1">
    <location>
        <begin position="1"/>
        <end position="30"/>
    </location>
</feature>
<feature type="compositionally biased region" description="Polar residues" evidence="1">
    <location>
        <begin position="14"/>
        <end position="30"/>
    </location>
</feature>
<dbReference type="PANTHER" id="PTHR34567:SF3">
    <property type="entry name" value="FK506-BINDING-LIKE PROTEIN"/>
    <property type="match status" value="1"/>
</dbReference>
<reference evidence="2" key="2">
    <citation type="submission" date="2023-05" db="EMBL/GenBank/DDBJ databases">
        <authorList>
            <person name="Schelkunov M.I."/>
        </authorList>
    </citation>
    <scope>NUCLEOTIDE SEQUENCE</scope>
    <source>
        <strain evidence="2">Hsosn_3</strain>
        <tissue evidence="2">Leaf</tissue>
    </source>
</reference>
<evidence type="ECO:0000313" key="3">
    <source>
        <dbReference type="Proteomes" id="UP001237642"/>
    </source>
</evidence>
<dbReference type="EMBL" id="JAUIZM010000009">
    <property type="protein sequence ID" value="KAK1366132.1"/>
    <property type="molecule type" value="Genomic_DNA"/>
</dbReference>
<feature type="region of interest" description="Disordered" evidence="1">
    <location>
        <begin position="154"/>
        <end position="177"/>
    </location>
</feature>
<evidence type="ECO:0000256" key="1">
    <source>
        <dbReference type="SAM" id="MobiDB-lite"/>
    </source>
</evidence>
<dbReference type="PANTHER" id="PTHR34567">
    <property type="entry name" value="FK506-BINDING-LIKE PROTEIN"/>
    <property type="match status" value="1"/>
</dbReference>
<dbReference type="Proteomes" id="UP001237642">
    <property type="component" value="Unassembled WGS sequence"/>
</dbReference>
<feature type="compositionally biased region" description="Polar residues" evidence="1">
    <location>
        <begin position="326"/>
        <end position="341"/>
    </location>
</feature>
<keyword evidence="3" id="KW-1185">Reference proteome</keyword>
<proteinExistence type="predicted"/>
<evidence type="ECO:0000313" key="2">
    <source>
        <dbReference type="EMBL" id="KAK1366132.1"/>
    </source>
</evidence>
<feature type="compositionally biased region" description="Basic and acidic residues" evidence="1">
    <location>
        <begin position="1"/>
        <end position="13"/>
    </location>
</feature>
<feature type="compositionally biased region" description="Basic and acidic residues" evidence="1">
    <location>
        <begin position="159"/>
        <end position="177"/>
    </location>
</feature>